<dbReference type="EMBL" id="JEMX01000173">
    <property type="protein sequence ID" value="EXI74283.1"/>
    <property type="molecule type" value="Genomic_DNA"/>
</dbReference>
<dbReference type="Proteomes" id="UP000021816">
    <property type="component" value="Unassembled WGS sequence"/>
</dbReference>
<comment type="caution">
    <text evidence="2">The sequence shown here is derived from an EMBL/GenBank/DDBJ whole genome shotgun (WGS) entry which is preliminary data.</text>
</comment>
<protein>
    <submittedName>
        <fullName evidence="2">Prevent-host-death family protein</fullName>
    </submittedName>
</protein>
<proteinExistence type="inferred from homology"/>
<evidence type="ECO:0000256" key="1">
    <source>
        <dbReference type="ARBA" id="ARBA00009981"/>
    </source>
</evidence>
<evidence type="ECO:0000313" key="3">
    <source>
        <dbReference type="Proteomes" id="UP000021816"/>
    </source>
</evidence>
<sequence length="88" mass="9217">MPIAIRELKASLSRVLHRAQAGEVIEVTSHNKTIARIVGIPPQADEGLRGLIASGGLSWSGSKPQLQPPVEMVAGGTAVSRIVLVDRG</sequence>
<reference evidence="2 3" key="1">
    <citation type="submission" date="2014-02" db="EMBL/GenBank/DDBJ databases">
        <title>Expanding our view of genomic diversity in Candidatus Accumulibacter clades.</title>
        <authorList>
            <person name="Skennerton C.T."/>
            <person name="Barr J.J."/>
            <person name="Slater F.R."/>
            <person name="Bond P.L."/>
            <person name="Tyson G.W."/>
        </authorList>
    </citation>
    <scope>NUCLEOTIDE SEQUENCE [LARGE SCALE GENOMIC DNA]</scope>
    <source>
        <strain evidence="3">BA-92</strain>
    </source>
</reference>
<dbReference type="PATRIC" id="fig|1454003.3.peg.4295"/>
<dbReference type="NCBIfam" id="TIGR01552">
    <property type="entry name" value="phd_fam"/>
    <property type="match status" value="1"/>
</dbReference>
<gene>
    <name evidence="2" type="ORF">AW10_04231</name>
</gene>
<dbReference type="Gene3D" id="3.40.1620.10">
    <property type="entry name" value="YefM-like domain"/>
    <property type="match status" value="1"/>
</dbReference>
<dbReference type="AlphaFoldDB" id="A0A011MVP2"/>
<name>A0A011MVP2_9PROT</name>
<organism evidence="2 3">
    <name type="scientific">Candidatus Accumulibacter appositus</name>
    <dbReference type="NCBI Taxonomy" id="1454003"/>
    <lineage>
        <taxon>Bacteria</taxon>
        <taxon>Pseudomonadati</taxon>
        <taxon>Pseudomonadota</taxon>
        <taxon>Betaproteobacteria</taxon>
        <taxon>Candidatus Accumulibacter</taxon>
    </lineage>
</organism>
<dbReference type="InterPro" id="IPR036165">
    <property type="entry name" value="YefM-like_sf"/>
</dbReference>
<dbReference type="SUPFAM" id="SSF143120">
    <property type="entry name" value="YefM-like"/>
    <property type="match status" value="1"/>
</dbReference>
<evidence type="ECO:0000313" key="2">
    <source>
        <dbReference type="EMBL" id="EXI74283.1"/>
    </source>
</evidence>
<accession>A0A011MVP2</accession>
<comment type="similarity">
    <text evidence="1">Belongs to the phD/YefM antitoxin family.</text>
</comment>